<dbReference type="AlphaFoldDB" id="A0A9W9W8F2"/>
<evidence type="ECO:0000256" key="2">
    <source>
        <dbReference type="SAM" id="Phobius"/>
    </source>
</evidence>
<feature type="domain" description="DUF7702" evidence="3">
    <location>
        <begin position="4"/>
        <end position="237"/>
    </location>
</feature>
<dbReference type="GeneID" id="81365835"/>
<organism evidence="4 5">
    <name type="scientific">Penicillium cosmopolitanum</name>
    <dbReference type="NCBI Taxonomy" id="1131564"/>
    <lineage>
        <taxon>Eukaryota</taxon>
        <taxon>Fungi</taxon>
        <taxon>Dikarya</taxon>
        <taxon>Ascomycota</taxon>
        <taxon>Pezizomycotina</taxon>
        <taxon>Eurotiomycetes</taxon>
        <taxon>Eurotiomycetidae</taxon>
        <taxon>Eurotiales</taxon>
        <taxon>Aspergillaceae</taxon>
        <taxon>Penicillium</taxon>
    </lineage>
</organism>
<dbReference type="EMBL" id="JAPZBU010000004">
    <property type="protein sequence ID" value="KAJ5408335.1"/>
    <property type="molecule type" value="Genomic_DNA"/>
</dbReference>
<evidence type="ECO:0000256" key="1">
    <source>
        <dbReference type="SAM" id="MobiDB-lite"/>
    </source>
</evidence>
<dbReference type="RefSeq" id="XP_056492650.1">
    <property type="nucleotide sequence ID" value="XM_056626855.1"/>
</dbReference>
<proteinExistence type="predicted"/>
<name>A0A9W9W8F2_9EURO</name>
<accession>A0A9W9W8F2</accession>
<sequence length="326" mass="35530">MGTISYATGIAILQFIVYPFIFAASIFVWKRAGWRVGSKIWRYPAVLSLLRIAGSISTFIAIDHNSHQVQIAIAVCQLIGIAPLVLTYVGMLRQIDYEQRMPPRRLALVTLVAIIGLILAIAGVSTAKTSAGETYKPGTMVKVAMAIFLVVFALTMLLSVWLFFALSSSLLRYQKKLFLAIALSAPFVLVRMIYSALSDYTTIQAFELGANETVYLCMCVLEEIAASTIIIGLGVSAVLQPDFVKLDPAKMKERDQDQQHPDEGKPLSAQDYNTAYNGANAAYDPAYHGSQSTAYNPTYPGVPQNTAYDPVYNGAPAPAYHGAQNV</sequence>
<dbReference type="OrthoDB" id="2560628at2759"/>
<feature type="transmembrane region" description="Helical" evidence="2">
    <location>
        <begin position="106"/>
        <end position="124"/>
    </location>
</feature>
<feature type="transmembrane region" description="Helical" evidence="2">
    <location>
        <begin position="68"/>
        <end position="86"/>
    </location>
</feature>
<comment type="caution">
    <text evidence="4">The sequence shown here is derived from an EMBL/GenBank/DDBJ whole genome shotgun (WGS) entry which is preliminary data.</text>
</comment>
<reference evidence="4" key="2">
    <citation type="journal article" date="2023" name="IMA Fungus">
        <title>Comparative genomic study of the Penicillium genus elucidates a diverse pangenome and 15 lateral gene transfer events.</title>
        <authorList>
            <person name="Petersen C."/>
            <person name="Sorensen T."/>
            <person name="Nielsen M.R."/>
            <person name="Sondergaard T.E."/>
            <person name="Sorensen J.L."/>
            <person name="Fitzpatrick D.A."/>
            <person name="Frisvad J.C."/>
            <person name="Nielsen K.L."/>
        </authorList>
    </citation>
    <scope>NUCLEOTIDE SEQUENCE</scope>
    <source>
        <strain evidence="4">IBT 29677</strain>
    </source>
</reference>
<keyword evidence="2" id="KW-0812">Transmembrane</keyword>
<feature type="transmembrane region" description="Helical" evidence="2">
    <location>
        <begin position="6"/>
        <end position="29"/>
    </location>
</feature>
<gene>
    <name evidence="4" type="ORF">N7509_002218</name>
</gene>
<dbReference type="InterPro" id="IPR056119">
    <property type="entry name" value="DUF7702"/>
</dbReference>
<feature type="transmembrane region" description="Helical" evidence="2">
    <location>
        <begin position="144"/>
        <end position="165"/>
    </location>
</feature>
<feature type="compositionally biased region" description="Basic and acidic residues" evidence="1">
    <location>
        <begin position="251"/>
        <end position="265"/>
    </location>
</feature>
<protein>
    <recommendedName>
        <fullName evidence="3">DUF7702 domain-containing protein</fullName>
    </recommendedName>
</protein>
<dbReference type="Pfam" id="PF24800">
    <property type="entry name" value="DUF7702"/>
    <property type="match status" value="1"/>
</dbReference>
<feature type="transmembrane region" description="Helical" evidence="2">
    <location>
        <begin position="177"/>
        <end position="197"/>
    </location>
</feature>
<reference evidence="4" key="1">
    <citation type="submission" date="2022-12" db="EMBL/GenBank/DDBJ databases">
        <authorList>
            <person name="Petersen C."/>
        </authorList>
    </citation>
    <scope>NUCLEOTIDE SEQUENCE</scope>
    <source>
        <strain evidence="4">IBT 29677</strain>
    </source>
</reference>
<keyword evidence="2" id="KW-0472">Membrane</keyword>
<feature type="transmembrane region" description="Helical" evidence="2">
    <location>
        <begin position="41"/>
        <end position="62"/>
    </location>
</feature>
<evidence type="ECO:0000313" key="5">
    <source>
        <dbReference type="Proteomes" id="UP001147747"/>
    </source>
</evidence>
<keyword evidence="2" id="KW-1133">Transmembrane helix</keyword>
<dbReference type="PANTHER" id="PTHR42109:SF2">
    <property type="entry name" value="INTEGRAL MEMBRANE PROTEIN"/>
    <property type="match status" value="1"/>
</dbReference>
<evidence type="ECO:0000313" key="4">
    <source>
        <dbReference type="EMBL" id="KAJ5408335.1"/>
    </source>
</evidence>
<feature type="transmembrane region" description="Helical" evidence="2">
    <location>
        <begin position="224"/>
        <end position="244"/>
    </location>
</feature>
<feature type="region of interest" description="Disordered" evidence="1">
    <location>
        <begin position="251"/>
        <end position="271"/>
    </location>
</feature>
<dbReference type="Proteomes" id="UP001147747">
    <property type="component" value="Unassembled WGS sequence"/>
</dbReference>
<dbReference type="PANTHER" id="PTHR42109">
    <property type="entry name" value="UNPLACED GENOMIC SCAFFOLD UM_SCAF_CONTIG_1.265, WHOLE GENOME SHOTGUN SEQUENCE"/>
    <property type="match status" value="1"/>
</dbReference>
<keyword evidence="5" id="KW-1185">Reference proteome</keyword>
<evidence type="ECO:0000259" key="3">
    <source>
        <dbReference type="Pfam" id="PF24800"/>
    </source>
</evidence>